<feature type="compositionally biased region" description="Polar residues" evidence="1">
    <location>
        <begin position="136"/>
        <end position="145"/>
    </location>
</feature>
<feature type="compositionally biased region" description="Basic and acidic residues" evidence="1">
    <location>
        <begin position="1594"/>
        <end position="1623"/>
    </location>
</feature>
<feature type="compositionally biased region" description="Basic and acidic residues" evidence="1">
    <location>
        <begin position="444"/>
        <end position="479"/>
    </location>
</feature>
<proteinExistence type="predicted"/>
<evidence type="ECO:0000313" key="4">
    <source>
        <dbReference type="Proteomes" id="UP000472263"/>
    </source>
</evidence>
<feature type="compositionally biased region" description="Polar residues" evidence="1">
    <location>
        <begin position="1491"/>
        <end position="1503"/>
    </location>
</feature>
<sequence>MAAQVEVQTGEVGRTGVGGRLHLSPLTDSSNKSLIEGPSSNQGSLIVTPEPNKPVPTPKPRLTPKPFAVEKNPTIRPILAPKPQTKLHPEPTRPTGYKPDLPSTPKPQQPVVSGRARPVSTNPNRPAPTSFKPSPKLNTGQTTKPVVQPFKPAPPLTPENTSKPNPPQPAERQKPGTLSSPYARSPKKPPAAEWSGTTKKEEDTIASSKGPGGTSMTRAKSMGFLLQVGQDEEEKQQNKAEAAVPLRPQPRGSRTRPVSAIYLPSPNKTEPPSPAPRWAGRRPLSADLTSKFESIGLSLHRKPPKANSKENTPEERRPLGRRETEKDPDRASTTLQGADGLAKPAVSDQDNMKKEEAGEKDMDEEKGGGSIKRRISLLLDSSSSPGAGATGQKSEPQSSVQPVPEGEPPLGVKQRIKQLTEDPPPAQSPPVRPTVKPRPLPLDLTKRFTPERSTDRDSPTFSEATDRHESDKDPQRTVEESASILTDQKKMDQDIRDSQVQITEAVEQSADATPKEGGPGGAVLTVRASLFENVVERHSVLVVDEDQHKHEAKSLPRSLPLKRGDGEDEGTLVTATYREPVSPSSPLRVLHSFDTVPAVQESRAVSKSIPVAQLEEKAMTLRSRRSEENRPAPTQGEPVVGLMPEQQQPRYLRVGALQKWTADLEQEAGIEEDLRKDSERDRQMALEKEREQQRDAEMEEAAAAPKRLKMLEMDEPPKPRATYFALTGQIQEPGNVEADRGDVGVPFDDFSVRSGHWSSQGKVVPLRRNPSLEEAFIKSENSIEKSLISEKERELAWDRQVTEGEMEVEKHRELNRETERQRMRLIELEREKQRQHEAERQAHLEFARMKEREMQREYERQKKKEKENLRELEKQKQQQLEKEKQQEVEREREKQRQLERERLRQLERERQRQLEKERRQLEKERQRELEMERQREMERERLRELEREKERQQEQERQRKREQERQKELDKERRLLELQKERQRAEELERIQEMERRQLLEFERQKQKEKERQQLLELEKQRLREKMEREEAEKIKQMAIQQEVDRHKELERQRAIEKERCKELERERQRELERQKQRDLERERQKQLDLERQELENQRIRQRELEKEKQRKEELERMMEIERRKLAEFEKQKQVERERERQQLVELEKQRLRDKMMREEAEKLRQVAKQQEAERQRLKEKQRKEQQERMALDSSPLRPKVLDLDSVLRDDSFSKATPQHSDPATRWRQVSPRADELYKPAILDIDSFTTQTQPSPSKDMFPVAGIQVIEAGSGSRSQPLTPETDSGRKLTPESSLGRPSPTWTVSLQDPWELRPGEMSVDRPPARAEPLKKPANKLSVEQFLLRHEDMLLAPERRWSGVPDQQQHSSHFSSEEPKTANTPMEQIWLPREPERCDNKLDVWERRSSQGAQELNRMRSRSVSRRSAPSSSAVEANLSRMRSRSAHRERDRHSWVQQKQSVSSDKEEKHLDTPVHDTDSQYGTWETGLRTDDSLSPATPTSDSNLTPSPRKPTPPHTPGEYTPSLNLDTPDGLSPLSPPESQPFPPLPDVTTTLLDTSALRSRAQLAKKRGPRSRPSRAAHLSAAVLPEGEAGATEDWRYRDSTEEKVESKQEDSDSEEQARGVDPRSAAASQPQRVALFPGMDPSALKAQLKKRGDSDNQTDGPAPSASQLSRSPKSPFLPRAARVLPPTGGKENGEDSPQWLRELKTKKRLSQIENDS</sequence>
<dbReference type="InterPro" id="IPR032764">
    <property type="entry name" value="Tankyrase-bd_C"/>
</dbReference>
<feature type="compositionally biased region" description="Basic and acidic residues" evidence="1">
    <location>
        <begin position="487"/>
        <end position="497"/>
    </location>
</feature>
<accession>A0A667ZVC1</accession>
<feature type="compositionally biased region" description="Basic and acidic residues" evidence="1">
    <location>
        <begin position="672"/>
        <end position="696"/>
    </location>
</feature>
<dbReference type="PANTHER" id="PTHR22042">
    <property type="entry name" value="TANKYRASE 1 BINDING PROTEIN"/>
    <property type="match status" value="1"/>
</dbReference>
<evidence type="ECO:0000256" key="1">
    <source>
        <dbReference type="SAM" id="MobiDB-lite"/>
    </source>
</evidence>
<dbReference type="Pfam" id="PF15327">
    <property type="entry name" value="Tankyrase_bdg_C"/>
    <property type="match status" value="1"/>
</dbReference>
<feature type="region of interest" description="Disordered" evidence="1">
    <location>
        <begin position="671"/>
        <end position="697"/>
    </location>
</feature>
<feature type="compositionally biased region" description="Pro residues" evidence="1">
    <location>
        <begin position="422"/>
        <end position="440"/>
    </location>
</feature>
<feature type="region of interest" description="Disordered" evidence="1">
    <location>
        <begin position="1212"/>
        <end position="1232"/>
    </location>
</feature>
<evidence type="ECO:0000313" key="3">
    <source>
        <dbReference type="Ensembl" id="ENSMMDP00005044827.1"/>
    </source>
</evidence>
<reference evidence="3" key="2">
    <citation type="submission" date="2025-08" db="UniProtKB">
        <authorList>
            <consortium name="Ensembl"/>
        </authorList>
    </citation>
    <scope>IDENTIFICATION</scope>
</reference>
<feature type="compositionally biased region" description="Basic and acidic residues" evidence="1">
    <location>
        <begin position="1161"/>
        <end position="1191"/>
    </location>
</feature>
<feature type="region of interest" description="Disordered" evidence="1">
    <location>
        <begin position="1"/>
        <end position="522"/>
    </location>
</feature>
<dbReference type="SMART" id="SM01319">
    <property type="entry name" value="Tankyrase_bdg_C"/>
    <property type="match status" value="1"/>
</dbReference>
<feature type="compositionally biased region" description="Basic residues" evidence="1">
    <location>
        <begin position="1564"/>
        <end position="1576"/>
    </location>
</feature>
<dbReference type="PANTHER" id="PTHR22042:SF3">
    <property type="entry name" value="RIKEN CDNA 2900026A02 GENE"/>
    <property type="match status" value="1"/>
</dbReference>
<protein>
    <submittedName>
        <fullName evidence="3">Titin homolog</fullName>
    </submittedName>
</protein>
<feature type="region of interest" description="Disordered" evidence="1">
    <location>
        <begin position="546"/>
        <end position="568"/>
    </location>
</feature>
<feature type="region of interest" description="Disordered" evidence="1">
    <location>
        <begin position="1161"/>
        <end position="1198"/>
    </location>
</feature>
<organism evidence="3 4">
    <name type="scientific">Myripristis murdjan</name>
    <name type="common">pinecone soldierfish</name>
    <dbReference type="NCBI Taxonomy" id="586833"/>
    <lineage>
        <taxon>Eukaryota</taxon>
        <taxon>Metazoa</taxon>
        <taxon>Chordata</taxon>
        <taxon>Craniata</taxon>
        <taxon>Vertebrata</taxon>
        <taxon>Euteleostomi</taxon>
        <taxon>Actinopterygii</taxon>
        <taxon>Neopterygii</taxon>
        <taxon>Teleostei</taxon>
        <taxon>Neoteleostei</taxon>
        <taxon>Acanthomorphata</taxon>
        <taxon>Holocentriformes</taxon>
        <taxon>Holocentridae</taxon>
        <taxon>Myripristis</taxon>
    </lineage>
</organism>
<reference evidence="3" key="3">
    <citation type="submission" date="2025-09" db="UniProtKB">
        <authorList>
            <consortium name="Ensembl"/>
        </authorList>
    </citation>
    <scope>IDENTIFICATION</scope>
</reference>
<feature type="domain" description="Tankyrase 1-binding protein C-terminal" evidence="2">
    <location>
        <begin position="1539"/>
        <end position="1709"/>
    </location>
</feature>
<feature type="compositionally biased region" description="Pro residues" evidence="1">
    <location>
        <begin position="51"/>
        <end position="63"/>
    </location>
</feature>
<feature type="region of interest" description="Disordered" evidence="1">
    <location>
        <begin position="1062"/>
        <end position="1085"/>
    </location>
</feature>
<feature type="compositionally biased region" description="Polar residues" evidence="1">
    <location>
        <begin position="1274"/>
        <end position="1284"/>
    </location>
</feature>
<feature type="region of interest" description="Disordered" evidence="1">
    <location>
        <begin position="1354"/>
        <end position="1718"/>
    </location>
</feature>
<feature type="compositionally biased region" description="Low complexity" evidence="1">
    <location>
        <begin position="1"/>
        <end position="12"/>
    </location>
</feature>
<evidence type="ECO:0000259" key="2">
    <source>
        <dbReference type="SMART" id="SM01319"/>
    </source>
</evidence>
<feature type="compositionally biased region" description="Polar residues" evidence="1">
    <location>
        <begin position="26"/>
        <end position="45"/>
    </location>
</feature>
<feature type="compositionally biased region" description="Basic and acidic residues" evidence="1">
    <location>
        <begin position="1461"/>
        <end position="1476"/>
    </location>
</feature>
<dbReference type="InterPro" id="IPR040006">
    <property type="entry name" value="TNKS1BP1-like"/>
</dbReference>
<feature type="compositionally biased region" description="Basic and acidic residues" evidence="1">
    <location>
        <begin position="1311"/>
        <end position="1331"/>
    </location>
</feature>
<reference evidence="3" key="1">
    <citation type="submission" date="2019-06" db="EMBL/GenBank/DDBJ databases">
        <authorList>
            <consortium name="Wellcome Sanger Institute Data Sharing"/>
        </authorList>
    </citation>
    <scope>NUCLEOTIDE SEQUENCE [LARGE SCALE GENOMIC DNA]</scope>
</reference>
<feature type="region of interest" description="Disordered" evidence="1">
    <location>
        <begin position="621"/>
        <end position="640"/>
    </location>
</feature>
<name>A0A667ZVC1_9TELE</name>
<gene>
    <name evidence="3" type="primary">si:ch73-138n13.1</name>
</gene>
<feature type="region of interest" description="Disordered" evidence="1">
    <location>
        <begin position="1268"/>
        <end position="1336"/>
    </location>
</feature>
<feature type="compositionally biased region" description="Pro residues" evidence="1">
    <location>
        <begin position="1534"/>
        <end position="1546"/>
    </location>
</feature>
<dbReference type="OrthoDB" id="9950932at2759"/>
<dbReference type="GeneTree" id="ENSGT00940000154184"/>
<feature type="compositionally biased region" description="Basic and acidic residues" evidence="1">
    <location>
        <begin position="307"/>
        <end position="330"/>
    </location>
</feature>
<feature type="compositionally biased region" description="Basic and acidic residues" evidence="1">
    <location>
        <begin position="621"/>
        <end position="630"/>
    </location>
</feature>
<feature type="compositionally biased region" description="Basic and acidic residues" evidence="1">
    <location>
        <begin position="1389"/>
        <end position="1405"/>
    </location>
</feature>
<keyword evidence="4" id="KW-1185">Reference proteome</keyword>
<dbReference type="InParanoid" id="A0A667ZVC1"/>
<feature type="compositionally biased region" description="Polar residues" evidence="1">
    <location>
        <begin position="391"/>
        <end position="401"/>
    </location>
</feature>
<feature type="compositionally biased region" description="Polar residues" evidence="1">
    <location>
        <begin position="1657"/>
        <end position="1674"/>
    </location>
</feature>
<feature type="compositionally biased region" description="Basic and acidic residues" evidence="1">
    <location>
        <begin position="350"/>
        <end position="367"/>
    </location>
</feature>
<feature type="region of interest" description="Disordered" evidence="1">
    <location>
        <begin position="828"/>
        <end position="969"/>
    </location>
</feature>
<dbReference type="Ensembl" id="ENSMMDT00005045716.1">
    <property type="protein sequence ID" value="ENSMMDP00005044827.1"/>
    <property type="gene ID" value="ENSMMDG00005020556.1"/>
</dbReference>
<dbReference type="Proteomes" id="UP000472263">
    <property type="component" value="Chromosome 9"/>
</dbReference>